<keyword evidence="3" id="KW-0546">Nucleotide metabolism</keyword>
<evidence type="ECO:0000313" key="5">
    <source>
        <dbReference type="Proteomes" id="UP000537825"/>
    </source>
</evidence>
<dbReference type="GO" id="GO:0009117">
    <property type="term" value="P:nucleotide metabolic process"/>
    <property type="evidence" value="ECO:0007669"/>
    <property type="project" value="UniProtKB-KW"/>
</dbReference>
<dbReference type="Gene3D" id="3.90.950.10">
    <property type="match status" value="1"/>
</dbReference>
<gene>
    <name evidence="4" type="ORF">GTZ93_06925</name>
</gene>
<organism evidence="4 5">
    <name type="scientific">Corallococcus exiguus</name>
    <dbReference type="NCBI Taxonomy" id="83462"/>
    <lineage>
        <taxon>Bacteria</taxon>
        <taxon>Pseudomonadati</taxon>
        <taxon>Myxococcota</taxon>
        <taxon>Myxococcia</taxon>
        <taxon>Myxococcales</taxon>
        <taxon>Cystobacterineae</taxon>
        <taxon>Myxococcaceae</taxon>
        <taxon>Corallococcus</taxon>
    </lineage>
</organism>
<dbReference type="RefSeq" id="WP_139914761.1">
    <property type="nucleotide sequence ID" value="NZ_CBCSLE010000012.1"/>
</dbReference>
<dbReference type="PANTHER" id="PTHR11067">
    <property type="entry name" value="INOSINE TRIPHOSPHATE PYROPHOSPHATASE/HAM1 PROTEIN"/>
    <property type="match status" value="1"/>
</dbReference>
<dbReference type="GO" id="GO:0005737">
    <property type="term" value="C:cytoplasm"/>
    <property type="evidence" value="ECO:0007669"/>
    <property type="project" value="TreeGrafter"/>
</dbReference>
<protein>
    <submittedName>
        <fullName evidence="4">Non-canonical purine NTP pyrophosphatase</fullName>
    </submittedName>
</protein>
<comment type="caution">
    <text evidence="4">The sequence shown here is derived from an EMBL/GenBank/DDBJ whole genome shotgun (WGS) entry which is preliminary data.</text>
</comment>
<dbReference type="PANTHER" id="PTHR11067:SF9">
    <property type="entry name" value="INOSINE TRIPHOSPHATE PYROPHOSPHATASE"/>
    <property type="match status" value="1"/>
</dbReference>
<keyword evidence="5" id="KW-1185">Reference proteome</keyword>
<evidence type="ECO:0000256" key="2">
    <source>
        <dbReference type="ARBA" id="ARBA00022801"/>
    </source>
</evidence>
<dbReference type="InterPro" id="IPR002637">
    <property type="entry name" value="RdgB/HAM1"/>
</dbReference>
<dbReference type="SUPFAM" id="SSF52972">
    <property type="entry name" value="ITPase-like"/>
    <property type="match status" value="1"/>
</dbReference>
<dbReference type="InterPro" id="IPR029001">
    <property type="entry name" value="ITPase-like_fam"/>
</dbReference>
<sequence length="184" mass="20675">MTPVYFSTSNAEKFEAVKRFFHRSRTPPRLLKQEVPEVLSHDLDFVVREKAFEAYRRTPVHLFVEHGGLYIDHFKQLPGPLVKPFWNALQGDLCTLIPPGASRAAHVIQRVCYCDGQKLQVFEGRIEGSIAPMQKGTGLHWEPVFIPAGQTRTMGEMPLDEKLACSGSAQAYGKLRKALGRLLG</sequence>
<evidence type="ECO:0000256" key="3">
    <source>
        <dbReference type="ARBA" id="ARBA00023080"/>
    </source>
</evidence>
<comment type="similarity">
    <text evidence="1">Belongs to the HAM1 NTPase family.</text>
</comment>
<dbReference type="Proteomes" id="UP000537825">
    <property type="component" value="Unassembled WGS sequence"/>
</dbReference>
<keyword evidence="2" id="KW-0378">Hydrolase</keyword>
<evidence type="ECO:0000313" key="4">
    <source>
        <dbReference type="EMBL" id="NBC39561.1"/>
    </source>
</evidence>
<dbReference type="GO" id="GO:0047429">
    <property type="term" value="F:nucleoside triphosphate diphosphatase activity"/>
    <property type="evidence" value="ECO:0007669"/>
    <property type="project" value="InterPro"/>
</dbReference>
<dbReference type="Pfam" id="PF01725">
    <property type="entry name" value="Ham1p_like"/>
    <property type="match status" value="1"/>
</dbReference>
<dbReference type="GO" id="GO:0009143">
    <property type="term" value="P:nucleoside triphosphate catabolic process"/>
    <property type="evidence" value="ECO:0007669"/>
    <property type="project" value="InterPro"/>
</dbReference>
<proteinExistence type="inferred from homology"/>
<accession>A0A7X4Y6C1</accession>
<name>A0A7X4Y6C1_9BACT</name>
<reference evidence="4 5" key="1">
    <citation type="submission" date="2020-01" db="EMBL/GenBank/DDBJ databases">
        <title>The draft genome sequence of Corallococcus exiguus DSM 14696.</title>
        <authorList>
            <person name="Zhang X."/>
            <person name="Zhu H."/>
        </authorList>
    </citation>
    <scope>NUCLEOTIDE SEQUENCE [LARGE SCALE GENOMIC DNA]</scope>
    <source>
        <strain evidence="4 5">DSM 14696</strain>
    </source>
</reference>
<dbReference type="AlphaFoldDB" id="A0A7X4Y6C1"/>
<evidence type="ECO:0000256" key="1">
    <source>
        <dbReference type="ARBA" id="ARBA00008023"/>
    </source>
</evidence>
<dbReference type="EMBL" id="JAAAPK010000002">
    <property type="protein sequence ID" value="NBC39561.1"/>
    <property type="molecule type" value="Genomic_DNA"/>
</dbReference>